<evidence type="ECO:0000313" key="5">
    <source>
        <dbReference type="EMBL" id="KAH0963358.1"/>
    </source>
</evidence>
<feature type="domain" description="Yeast cell wall synthesis Kre9/Knh1-like N-terminal" evidence="4">
    <location>
        <begin position="33"/>
        <end position="122"/>
    </location>
</feature>
<feature type="chain" id="PRO_5040356588" evidence="3">
    <location>
        <begin position="21"/>
        <end position="258"/>
    </location>
</feature>
<dbReference type="GeneID" id="68354997"/>
<dbReference type="PANTHER" id="PTHR40633">
    <property type="entry name" value="MATRIX PROTEIN, PUTATIVE (AFU_ORTHOLOGUE AFUA_8G05410)-RELATED"/>
    <property type="match status" value="1"/>
</dbReference>
<dbReference type="Pfam" id="PF10342">
    <property type="entry name" value="Kre9_KNH"/>
    <property type="match status" value="1"/>
</dbReference>
<sequence>MHFSLSAATAALVMAASAFAQIEGCAIFNSLKKGEPLRVGHPVKISWTCASQNEKPIVKIILVGGEEQGTQTDRAVVTTGVPIDSGEFMWTVPDLPPRPFYGFKMIDVSNEKNLQYSEPFQIVGGSALASSSSPDINTTVVSSSASYATPTVPTANAPVVPTSAVVPQAQAPSVPAAGAPAGGVPTRQGNVDYDNKNGTAAVKPNGAATGPNGGVAGGVSGRPNNSTGLPIQTAGSAPLAQAGFLSVFGGVVAIALAL</sequence>
<evidence type="ECO:0000256" key="1">
    <source>
        <dbReference type="ARBA" id="ARBA00022729"/>
    </source>
</evidence>
<keyword evidence="1 3" id="KW-0732">Signal</keyword>
<evidence type="ECO:0000256" key="2">
    <source>
        <dbReference type="SAM" id="MobiDB-lite"/>
    </source>
</evidence>
<name>A0A9P8MWG2_9HYPO</name>
<reference evidence="5" key="1">
    <citation type="submission" date="2021-09" db="EMBL/GenBank/DDBJ databases">
        <title>A high-quality genome of the endoparasitic fungus Hirsutella rhossiliensis with a comparison of Hirsutella genomes reveals transposable elements contributing to genome size variation.</title>
        <authorList>
            <person name="Lin R."/>
            <person name="Jiao Y."/>
            <person name="Sun X."/>
            <person name="Ling J."/>
            <person name="Xie B."/>
            <person name="Cheng X."/>
        </authorList>
    </citation>
    <scope>NUCLEOTIDE SEQUENCE</scope>
    <source>
        <strain evidence="5">HR02</strain>
    </source>
</reference>
<dbReference type="Proteomes" id="UP000824596">
    <property type="component" value="Unassembled WGS sequence"/>
</dbReference>
<keyword evidence="6" id="KW-1185">Reference proteome</keyword>
<proteinExistence type="predicted"/>
<feature type="region of interest" description="Disordered" evidence="2">
    <location>
        <begin position="202"/>
        <end position="228"/>
    </location>
</feature>
<evidence type="ECO:0000259" key="4">
    <source>
        <dbReference type="Pfam" id="PF10342"/>
    </source>
</evidence>
<evidence type="ECO:0000313" key="6">
    <source>
        <dbReference type="Proteomes" id="UP000824596"/>
    </source>
</evidence>
<dbReference type="AlphaFoldDB" id="A0A9P8MWG2"/>
<dbReference type="PANTHER" id="PTHR40633:SF1">
    <property type="entry name" value="GPI ANCHORED SERINE-THREONINE RICH PROTEIN (AFU_ORTHOLOGUE AFUA_1G03630)"/>
    <property type="match status" value="1"/>
</dbReference>
<dbReference type="InterPro" id="IPR052982">
    <property type="entry name" value="SRP1/TIP1-like"/>
</dbReference>
<dbReference type="RefSeq" id="XP_044720871.1">
    <property type="nucleotide sequence ID" value="XM_044864339.1"/>
</dbReference>
<dbReference type="EMBL" id="JAIZPD010000005">
    <property type="protein sequence ID" value="KAH0963358.1"/>
    <property type="molecule type" value="Genomic_DNA"/>
</dbReference>
<comment type="caution">
    <text evidence="5">The sequence shown here is derived from an EMBL/GenBank/DDBJ whole genome shotgun (WGS) entry which is preliminary data.</text>
</comment>
<feature type="signal peptide" evidence="3">
    <location>
        <begin position="1"/>
        <end position="20"/>
    </location>
</feature>
<accession>A0A9P8MWG2</accession>
<evidence type="ECO:0000256" key="3">
    <source>
        <dbReference type="SAM" id="SignalP"/>
    </source>
</evidence>
<organism evidence="5 6">
    <name type="scientific">Hirsutella rhossiliensis</name>
    <dbReference type="NCBI Taxonomy" id="111463"/>
    <lineage>
        <taxon>Eukaryota</taxon>
        <taxon>Fungi</taxon>
        <taxon>Dikarya</taxon>
        <taxon>Ascomycota</taxon>
        <taxon>Pezizomycotina</taxon>
        <taxon>Sordariomycetes</taxon>
        <taxon>Hypocreomycetidae</taxon>
        <taxon>Hypocreales</taxon>
        <taxon>Ophiocordycipitaceae</taxon>
        <taxon>Hirsutella</taxon>
    </lineage>
</organism>
<protein>
    <submittedName>
        <fullName evidence="5">Ser-Thr-rich glycosyl-phosphatidyl-inositol-anchored membrane family domain-containing protein</fullName>
    </submittedName>
</protein>
<gene>
    <name evidence="5" type="ORF">HRG_05868</name>
</gene>
<feature type="compositionally biased region" description="Gly residues" evidence="2">
    <location>
        <begin position="211"/>
        <end position="220"/>
    </location>
</feature>
<dbReference type="InterPro" id="IPR018466">
    <property type="entry name" value="Kre9/Knh1-like_N"/>
</dbReference>